<sequence length="77" mass="8708">MISKYINLPLFLISFALGVFFVYVSGSDLKIIYVYPTPENVGNVQYKDKADNCYIYEATETTCPSDESKIKTVPVQN</sequence>
<dbReference type="AlphaFoldDB" id="A0A6C0KXQ3"/>
<organism evidence="1">
    <name type="scientific">viral metagenome</name>
    <dbReference type="NCBI Taxonomy" id="1070528"/>
    <lineage>
        <taxon>unclassified sequences</taxon>
        <taxon>metagenomes</taxon>
        <taxon>organismal metagenomes</taxon>
    </lineage>
</organism>
<protein>
    <submittedName>
        <fullName evidence="1">Uncharacterized protein</fullName>
    </submittedName>
</protein>
<accession>A0A6C0KXQ3</accession>
<evidence type="ECO:0000313" key="1">
    <source>
        <dbReference type="EMBL" id="QHU21460.1"/>
    </source>
</evidence>
<proteinExistence type="predicted"/>
<name>A0A6C0KXQ3_9ZZZZ</name>
<reference evidence="1" key="1">
    <citation type="journal article" date="2020" name="Nature">
        <title>Giant virus diversity and host interactions through global metagenomics.</title>
        <authorList>
            <person name="Schulz F."/>
            <person name="Roux S."/>
            <person name="Paez-Espino D."/>
            <person name="Jungbluth S."/>
            <person name="Walsh D.A."/>
            <person name="Denef V.J."/>
            <person name="McMahon K.D."/>
            <person name="Konstantinidis K.T."/>
            <person name="Eloe-Fadrosh E.A."/>
            <person name="Kyrpides N.C."/>
            <person name="Woyke T."/>
        </authorList>
    </citation>
    <scope>NUCLEOTIDE SEQUENCE</scope>
    <source>
        <strain evidence="1">GVMAG-S-3300013094-109</strain>
    </source>
</reference>
<dbReference type="EMBL" id="MN740990">
    <property type="protein sequence ID" value="QHU21460.1"/>
    <property type="molecule type" value="Genomic_DNA"/>
</dbReference>